<protein>
    <submittedName>
        <fullName evidence="3">Response regulator</fullName>
    </submittedName>
</protein>
<accession>A0ABP6T6Q1</accession>
<evidence type="ECO:0000313" key="4">
    <source>
        <dbReference type="Proteomes" id="UP001501676"/>
    </source>
</evidence>
<dbReference type="InterPro" id="IPR011006">
    <property type="entry name" value="CheY-like_superfamily"/>
</dbReference>
<sequence length="381" mass="41293">MVRILMVDDEPRVLDGVRRNLASHFSIEVALSGAEGLAILERNRHSTDPFAVVISDMMMPQMNGAQFLGKAHQVAPDAVLMILSGQADLPSTIAAVNDSNLFRFIAKPCSPHGLRSAIDDALRQYQLVHAERELLQKTLAGSVDVLSQLLSLGNPDAYSRTTRTSRLVDTAARSLHLSHVWELRAAAKLSQIGLVAIPPDVVDRVETGANPTPEEIAMYATHPQVAHDLLIRIPRMERVARWIAQQNSDGSHPAENDEEGFCIDVLAVATKFVAARQQAEEPTATARRLTGTCRHRPDVVQTVLHAATSAGHSDEIRELTVRDLRLGMVFQHDVLATSGVVLVRKGDTVTEAVKIRLANFAATVGVNEPIRVAEGTPAGAA</sequence>
<dbReference type="Proteomes" id="UP001501676">
    <property type="component" value="Unassembled WGS sequence"/>
</dbReference>
<reference evidence="4" key="1">
    <citation type="journal article" date="2019" name="Int. J. Syst. Evol. Microbiol.">
        <title>The Global Catalogue of Microorganisms (GCM) 10K type strain sequencing project: providing services to taxonomists for standard genome sequencing and annotation.</title>
        <authorList>
            <consortium name="The Broad Institute Genomics Platform"/>
            <consortium name="The Broad Institute Genome Sequencing Center for Infectious Disease"/>
            <person name="Wu L."/>
            <person name="Ma J."/>
        </authorList>
    </citation>
    <scope>NUCLEOTIDE SEQUENCE [LARGE SCALE GENOMIC DNA]</scope>
    <source>
        <strain evidence="4">JCM 9458</strain>
    </source>
</reference>
<dbReference type="SUPFAM" id="SSF52172">
    <property type="entry name" value="CheY-like"/>
    <property type="match status" value="1"/>
</dbReference>
<dbReference type="PANTHER" id="PTHR45228">
    <property type="entry name" value="CYCLIC DI-GMP PHOSPHODIESTERASE TM_0186-RELATED"/>
    <property type="match status" value="1"/>
</dbReference>
<name>A0ABP6T6Q1_9ACTN</name>
<dbReference type="Gene3D" id="3.40.50.2300">
    <property type="match status" value="1"/>
</dbReference>
<dbReference type="Pfam" id="PF00072">
    <property type="entry name" value="Response_reg"/>
    <property type="match status" value="1"/>
</dbReference>
<organism evidence="3 4">
    <name type="scientific">Cryptosporangium minutisporangium</name>
    <dbReference type="NCBI Taxonomy" id="113569"/>
    <lineage>
        <taxon>Bacteria</taxon>
        <taxon>Bacillati</taxon>
        <taxon>Actinomycetota</taxon>
        <taxon>Actinomycetes</taxon>
        <taxon>Cryptosporangiales</taxon>
        <taxon>Cryptosporangiaceae</taxon>
        <taxon>Cryptosporangium</taxon>
    </lineage>
</organism>
<keyword evidence="4" id="KW-1185">Reference proteome</keyword>
<dbReference type="Pfam" id="PF13487">
    <property type="entry name" value="HD_5"/>
    <property type="match status" value="1"/>
</dbReference>
<keyword evidence="1" id="KW-0597">Phosphoprotein</keyword>
<proteinExistence type="predicted"/>
<feature type="domain" description="Response regulatory" evidence="2">
    <location>
        <begin position="3"/>
        <end position="122"/>
    </location>
</feature>
<dbReference type="PROSITE" id="PS50110">
    <property type="entry name" value="RESPONSE_REGULATORY"/>
    <property type="match status" value="1"/>
</dbReference>
<dbReference type="Gene3D" id="1.10.3210.10">
    <property type="entry name" value="Hypothetical protein af1432"/>
    <property type="match status" value="1"/>
</dbReference>
<gene>
    <name evidence="3" type="ORF">GCM10020369_56530</name>
</gene>
<evidence type="ECO:0000259" key="2">
    <source>
        <dbReference type="PROSITE" id="PS50110"/>
    </source>
</evidence>
<dbReference type="PANTHER" id="PTHR45228:SF8">
    <property type="entry name" value="TWO-COMPONENT RESPONSE REGULATOR-RELATED"/>
    <property type="match status" value="1"/>
</dbReference>
<feature type="modified residue" description="4-aspartylphosphate" evidence="1">
    <location>
        <position position="56"/>
    </location>
</feature>
<dbReference type="EMBL" id="BAAAYN010000040">
    <property type="protein sequence ID" value="GAA3392940.1"/>
    <property type="molecule type" value="Genomic_DNA"/>
</dbReference>
<dbReference type="CDD" id="cd17569">
    <property type="entry name" value="REC_HupR-like"/>
    <property type="match status" value="1"/>
</dbReference>
<dbReference type="InterPro" id="IPR052020">
    <property type="entry name" value="Cyclic_di-GMP/3'3'-cGAMP_PDE"/>
</dbReference>
<evidence type="ECO:0000256" key="1">
    <source>
        <dbReference type="PROSITE-ProRule" id="PRU00169"/>
    </source>
</evidence>
<dbReference type="SMART" id="SM00448">
    <property type="entry name" value="REC"/>
    <property type="match status" value="1"/>
</dbReference>
<comment type="caution">
    <text evidence="3">The sequence shown here is derived from an EMBL/GenBank/DDBJ whole genome shotgun (WGS) entry which is preliminary data.</text>
</comment>
<dbReference type="InterPro" id="IPR001789">
    <property type="entry name" value="Sig_transdc_resp-reg_receiver"/>
</dbReference>
<evidence type="ECO:0000313" key="3">
    <source>
        <dbReference type="EMBL" id="GAA3392940.1"/>
    </source>
</evidence>